<feature type="compositionally biased region" description="Polar residues" evidence="1">
    <location>
        <begin position="656"/>
        <end position="674"/>
    </location>
</feature>
<dbReference type="AlphaFoldDB" id="U6L9A9"/>
<feature type="region of interest" description="Disordered" evidence="1">
    <location>
        <begin position="322"/>
        <end position="361"/>
    </location>
</feature>
<feature type="compositionally biased region" description="Acidic residues" evidence="1">
    <location>
        <begin position="528"/>
        <end position="539"/>
    </location>
</feature>
<feature type="compositionally biased region" description="Polar residues" evidence="1">
    <location>
        <begin position="409"/>
        <end position="434"/>
    </location>
</feature>
<feature type="region of interest" description="Disordered" evidence="1">
    <location>
        <begin position="408"/>
        <end position="565"/>
    </location>
</feature>
<accession>U6L9A9</accession>
<dbReference type="OrthoDB" id="348128at2759"/>
<feature type="region of interest" description="Disordered" evidence="1">
    <location>
        <begin position="231"/>
        <end position="251"/>
    </location>
</feature>
<reference evidence="2" key="1">
    <citation type="submission" date="2013-10" db="EMBL/GenBank/DDBJ databases">
        <title>Genomic analysis of the causative agents of coccidiosis in chickens.</title>
        <authorList>
            <person name="Reid A.J."/>
            <person name="Blake D."/>
            <person name="Billington K."/>
            <person name="Browne H."/>
            <person name="Dunn M."/>
            <person name="Hung S."/>
            <person name="Kawahara F."/>
            <person name="Miranda-Saavedra D."/>
            <person name="Mourier T."/>
            <person name="Nagra H."/>
            <person name="Otto T.D."/>
            <person name="Rawlings N."/>
            <person name="Sanchez A."/>
            <person name="Sanders M."/>
            <person name="Subramaniam C."/>
            <person name="Tay Y."/>
            <person name="Dear P."/>
            <person name="Doerig C."/>
            <person name="Gruber A."/>
            <person name="Parkinson J."/>
            <person name="Shirley M."/>
            <person name="Wan K.L."/>
            <person name="Berriman M."/>
            <person name="Tomley F."/>
            <person name="Pain A."/>
        </authorList>
    </citation>
    <scope>NUCLEOTIDE SEQUENCE [LARGE SCALE GENOMIC DNA]</scope>
    <source>
        <strain evidence="2">Houghton</strain>
    </source>
</reference>
<evidence type="ECO:0000313" key="2">
    <source>
        <dbReference type="EMBL" id="CDJ46977.1"/>
    </source>
</evidence>
<organism evidence="2 3">
    <name type="scientific">Eimeria brunetti</name>
    <dbReference type="NCBI Taxonomy" id="51314"/>
    <lineage>
        <taxon>Eukaryota</taxon>
        <taxon>Sar</taxon>
        <taxon>Alveolata</taxon>
        <taxon>Apicomplexa</taxon>
        <taxon>Conoidasida</taxon>
        <taxon>Coccidia</taxon>
        <taxon>Eucoccidiorida</taxon>
        <taxon>Eimeriorina</taxon>
        <taxon>Eimeriidae</taxon>
        <taxon>Eimeria</taxon>
    </lineage>
</organism>
<feature type="compositionally biased region" description="Polar residues" evidence="1">
    <location>
        <begin position="74"/>
        <end position="93"/>
    </location>
</feature>
<sequence>MLLRPSPTPPKNEETPVNSSEPPLTFVGPKVLIYRKRNGGVGTPMGPVKAIRTVVRKIKEKRANRQNQRQQQQSVTSSVPTPRTDTLSNTTEPPSDRLLREQDLEAASVDNNSNESSRTEQIKAAAAVAATAGPQQQYPAVFTPTVTHGMRKGFALPHDCPTIIEGEEWGSGDCSDPDDITPSLSSSTHTPLSAGASAAATTLKAAAAAAAAVAALETTALHTQTPTTLDAAILQSGSSEEDERRRYTSGTAEWHWHTATINPWRSSSRSQASQGGLNPAAAVCNSRALPREQHRSYTLDMQEWEHANERLAAAAEGTADLRGATAQAEQRPAAAAATGSRNPMGAQPEQGEEQQQHSGGSASLIARVMERVVSVLEGSAALLSSCGAGDIIDESQLVVSNGRMHLCGSSRSSNTADIQETGSTPGIQTCMQQQEDGKSDETGNKDGNTNMQRERIEEDMKPEDKSCNGKPRNEDDDASRISGTTCRGNELKVGKEGAEDGKKEDKEEKEDNKEEEKREASAEKSTVEGDEEREGQEEENSGKALTEIKEKQNMDSDRSGIPPPRVQSLSEVHLLLRTNQPNSTEQALQLSSLPPSNVMQLCGAYLTSCTTEGARLHIQHYESSQVNIARCTATFAGLGKEESEEIDDNWRQQTKQELLRQQASVEDASKNTQIGRGDEGASKNKTKSKVCKAAAAEAAAAAARTNMLLQGLPMTPGMQE</sequence>
<feature type="region of interest" description="Disordered" evidence="1">
    <location>
        <begin position="167"/>
        <end position="192"/>
    </location>
</feature>
<dbReference type="VEuPathDB" id="ToxoDB:EBH_0014210"/>
<protein>
    <submittedName>
        <fullName evidence="2">Uncharacterized protein</fullName>
    </submittedName>
</protein>
<feature type="compositionally biased region" description="Low complexity" evidence="1">
    <location>
        <begin position="324"/>
        <end position="338"/>
    </location>
</feature>
<feature type="compositionally biased region" description="Basic residues" evidence="1">
    <location>
        <begin position="54"/>
        <end position="64"/>
    </location>
</feature>
<feature type="compositionally biased region" description="Basic and acidic residues" evidence="1">
    <location>
        <begin position="489"/>
        <end position="527"/>
    </location>
</feature>
<reference evidence="2" key="2">
    <citation type="submission" date="2013-10" db="EMBL/GenBank/DDBJ databases">
        <authorList>
            <person name="Aslett M."/>
        </authorList>
    </citation>
    <scope>NUCLEOTIDE SEQUENCE [LARGE SCALE GENOMIC DNA]</scope>
    <source>
        <strain evidence="2">Houghton</strain>
    </source>
</reference>
<evidence type="ECO:0000256" key="1">
    <source>
        <dbReference type="SAM" id="MobiDB-lite"/>
    </source>
</evidence>
<gene>
    <name evidence="2" type="ORF">EBH_0014210</name>
</gene>
<feature type="compositionally biased region" description="Acidic residues" evidence="1">
    <location>
        <begin position="167"/>
        <end position="179"/>
    </location>
</feature>
<dbReference type="Proteomes" id="UP000030750">
    <property type="component" value="Unassembled WGS sequence"/>
</dbReference>
<feature type="compositionally biased region" description="Basic and acidic residues" evidence="1">
    <location>
        <begin position="435"/>
        <end position="444"/>
    </location>
</feature>
<feature type="region of interest" description="Disordered" evidence="1">
    <location>
        <begin position="656"/>
        <end position="688"/>
    </location>
</feature>
<name>U6L9A9_9EIME</name>
<feature type="compositionally biased region" description="Basic and acidic residues" evidence="1">
    <location>
        <begin position="546"/>
        <end position="558"/>
    </location>
</feature>
<keyword evidence="3" id="KW-1185">Reference proteome</keyword>
<dbReference type="EMBL" id="HG710562">
    <property type="protein sequence ID" value="CDJ46977.1"/>
    <property type="molecule type" value="Genomic_DNA"/>
</dbReference>
<feature type="compositionally biased region" description="Pro residues" evidence="1">
    <location>
        <begin position="1"/>
        <end position="10"/>
    </location>
</feature>
<feature type="compositionally biased region" description="Low complexity" evidence="1">
    <location>
        <begin position="181"/>
        <end position="192"/>
    </location>
</feature>
<feature type="compositionally biased region" description="Basic and acidic residues" evidence="1">
    <location>
        <begin position="452"/>
        <end position="473"/>
    </location>
</feature>
<feature type="region of interest" description="Disordered" evidence="1">
    <location>
        <begin position="1"/>
        <end position="102"/>
    </location>
</feature>
<proteinExistence type="predicted"/>
<evidence type="ECO:0000313" key="3">
    <source>
        <dbReference type="Proteomes" id="UP000030750"/>
    </source>
</evidence>